<reference evidence="4 5" key="1">
    <citation type="journal article" date="2018" name="Science">
        <title>The opium poppy genome and morphinan production.</title>
        <authorList>
            <person name="Guo L."/>
            <person name="Winzer T."/>
            <person name="Yang X."/>
            <person name="Li Y."/>
            <person name="Ning Z."/>
            <person name="He Z."/>
            <person name="Teodor R."/>
            <person name="Lu Y."/>
            <person name="Bowser T.A."/>
            <person name="Graham I.A."/>
            <person name="Ye K."/>
        </authorList>
    </citation>
    <scope>NUCLEOTIDE SEQUENCE [LARGE SCALE GENOMIC DNA]</scope>
    <source>
        <strain evidence="5">cv. HN1</strain>
        <tissue evidence="4">Leaves</tissue>
    </source>
</reference>
<dbReference type="EMBL" id="CM010717">
    <property type="protein sequence ID" value="RZC55629.1"/>
    <property type="molecule type" value="Genomic_DNA"/>
</dbReference>
<accession>A0A4Y7J7B9</accession>
<keyword evidence="1" id="KW-0175">Coiled coil</keyword>
<evidence type="ECO:0000259" key="3">
    <source>
        <dbReference type="Pfam" id="PF14303"/>
    </source>
</evidence>
<dbReference type="OMA" id="CERIMTT"/>
<dbReference type="PANTHER" id="PTHR45023">
    <property type="match status" value="1"/>
</dbReference>
<organism evidence="4 5">
    <name type="scientific">Papaver somniferum</name>
    <name type="common">Opium poppy</name>
    <dbReference type="NCBI Taxonomy" id="3469"/>
    <lineage>
        <taxon>Eukaryota</taxon>
        <taxon>Viridiplantae</taxon>
        <taxon>Streptophyta</taxon>
        <taxon>Embryophyta</taxon>
        <taxon>Tracheophyta</taxon>
        <taxon>Spermatophyta</taxon>
        <taxon>Magnoliopsida</taxon>
        <taxon>Ranunculales</taxon>
        <taxon>Papaveraceae</taxon>
        <taxon>Papaveroideae</taxon>
        <taxon>Papaver</taxon>
    </lineage>
</organism>
<keyword evidence="5" id="KW-1185">Reference proteome</keyword>
<feature type="coiled-coil region" evidence="1">
    <location>
        <begin position="347"/>
        <end position="378"/>
    </location>
</feature>
<gene>
    <name evidence="4" type="ORF">C5167_014485</name>
</gene>
<feature type="region of interest" description="Disordered" evidence="2">
    <location>
        <begin position="92"/>
        <end position="114"/>
    </location>
</feature>
<dbReference type="STRING" id="3469.A0A4Y7J7B9"/>
<feature type="region of interest" description="Disordered" evidence="2">
    <location>
        <begin position="248"/>
        <end position="305"/>
    </location>
</feature>
<dbReference type="PANTHER" id="PTHR45023:SF4">
    <property type="entry name" value="GLYCINE-RICH PROTEIN-RELATED"/>
    <property type="match status" value="1"/>
</dbReference>
<name>A0A4Y7J7B9_PAPSO</name>
<dbReference type="Proteomes" id="UP000316621">
    <property type="component" value="Chromosome 3"/>
</dbReference>
<evidence type="ECO:0000313" key="5">
    <source>
        <dbReference type="Proteomes" id="UP000316621"/>
    </source>
</evidence>
<feature type="domain" description="No apical meristem-associated C-terminal" evidence="3">
    <location>
        <begin position="221"/>
        <end position="407"/>
    </location>
</feature>
<dbReference type="Pfam" id="PF14303">
    <property type="entry name" value="NAM-associated"/>
    <property type="match status" value="1"/>
</dbReference>
<dbReference type="Gramene" id="RZC55629">
    <property type="protein sequence ID" value="RZC55629"/>
    <property type="gene ID" value="C5167_014485"/>
</dbReference>
<evidence type="ECO:0000256" key="2">
    <source>
        <dbReference type="SAM" id="MobiDB-lite"/>
    </source>
</evidence>
<proteinExistence type="predicted"/>
<sequence length="424" mass="48224">MSDPMSIECQQDENVHVPATPPDPAAVFVTPQTHYHHSIQQPQFPIQYPHFPMNQFSGPFSSTVEQPYGVGYSFQSHMNAPFPPFETQSLRTSVTKKKGKGKNPSPIQSSNPPRRLWTTAEDIALTKAYLYVSVDSIVGKDQTSERMWSRILGAWRENMGTYDESRKDNGLSCRCGLIQAAVTKFHVAYESVERAPKSGVSIQNVKRDALRIYKETGDGSAFKFEHCWEILKENPKWCSLQLTRTGTSKKEKKTGESLDDSLAQTSLTSSLPDGVTDVDNENIDAEQGVARPPGKNTSKAKLQKAHEQKNIAGILSSFQTTVEKQHLLNQQELELKKEMDKKDHELMELLMKKELELKEKDQQLKEEAQRQKQKLGKRKECERIMTTDLTPLQPAIRKVYEQMQAKIIKEWEEEGLLGDDWLMI</sequence>
<protein>
    <recommendedName>
        <fullName evidence="3">No apical meristem-associated C-terminal domain-containing protein</fullName>
    </recommendedName>
</protein>
<evidence type="ECO:0000313" key="4">
    <source>
        <dbReference type="EMBL" id="RZC55629.1"/>
    </source>
</evidence>
<dbReference type="InterPro" id="IPR029466">
    <property type="entry name" value="NAM-associated_C"/>
</dbReference>
<dbReference type="AlphaFoldDB" id="A0A4Y7J7B9"/>
<evidence type="ECO:0000256" key="1">
    <source>
        <dbReference type="SAM" id="Coils"/>
    </source>
</evidence>
<feature type="compositionally biased region" description="Polar residues" evidence="2">
    <location>
        <begin position="262"/>
        <end position="271"/>
    </location>
</feature>